<evidence type="ECO:0000313" key="2">
    <source>
        <dbReference type="EMBL" id="KAJ4163984.1"/>
    </source>
</evidence>
<keyword evidence="1" id="KW-0812">Transmembrane</keyword>
<sequence>MLLKYIMTSAQNSLTPEAIIGIVALFLAFPPLAFGFWRWRRSVRRLAPGVDSLYASDEAMTSPRNATHHLPQPYSPVSPDSGASLVDYTHNQGYRQHRLIMVSIYEEIATGRFHQDAWKAR</sequence>
<dbReference type="Proteomes" id="UP001144673">
    <property type="component" value="Chromosome 1"/>
</dbReference>
<keyword evidence="3" id="KW-1185">Reference proteome</keyword>
<accession>A0A9W8QPA0</accession>
<proteinExistence type="predicted"/>
<dbReference type="AlphaFoldDB" id="A0A9W8QPA0"/>
<feature type="transmembrane region" description="Helical" evidence="1">
    <location>
        <begin position="18"/>
        <end position="37"/>
    </location>
</feature>
<evidence type="ECO:0000313" key="3">
    <source>
        <dbReference type="Proteomes" id="UP001144673"/>
    </source>
</evidence>
<protein>
    <submittedName>
        <fullName evidence="2">Uncharacterized protein</fullName>
    </submittedName>
</protein>
<keyword evidence="1" id="KW-1133">Transmembrane helix</keyword>
<reference evidence="2" key="1">
    <citation type="journal article" date="2023" name="Access Microbiol">
        <title>De-novo genome assembly for Akanthomyces muscarius, a biocontrol agent of insect agricultural pests.</title>
        <authorList>
            <person name="Erdos Z."/>
            <person name="Studholme D.J."/>
            <person name="Raymond B."/>
            <person name="Sharma M."/>
        </authorList>
    </citation>
    <scope>NUCLEOTIDE SEQUENCE</scope>
    <source>
        <strain evidence="2">Ve6</strain>
    </source>
</reference>
<dbReference type="KEGG" id="amus:LMH87_005677"/>
<comment type="caution">
    <text evidence="2">The sequence shown here is derived from an EMBL/GenBank/DDBJ whole genome shotgun (WGS) entry which is preliminary data.</text>
</comment>
<name>A0A9W8QPA0_AKAMU</name>
<dbReference type="RefSeq" id="XP_056058899.1">
    <property type="nucleotide sequence ID" value="XM_056203439.1"/>
</dbReference>
<gene>
    <name evidence="2" type="ORF">LMH87_005677</name>
</gene>
<dbReference type="EMBL" id="JAJHUN010000001">
    <property type="protein sequence ID" value="KAJ4163984.1"/>
    <property type="molecule type" value="Genomic_DNA"/>
</dbReference>
<organism evidence="2 3">
    <name type="scientific">Akanthomyces muscarius</name>
    <name type="common">Entomopathogenic fungus</name>
    <name type="synonym">Lecanicillium muscarium</name>
    <dbReference type="NCBI Taxonomy" id="2231603"/>
    <lineage>
        <taxon>Eukaryota</taxon>
        <taxon>Fungi</taxon>
        <taxon>Dikarya</taxon>
        <taxon>Ascomycota</taxon>
        <taxon>Pezizomycotina</taxon>
        <taxon>Sordariomycetes</taxon>
        <taxon>Hypocreomycetidae</taxon>
        <taxon>Hypocreales</taxon>
        <taxon>Cordycipitaceae</taxon>
        <taxon>Akanthomyces</taxon>
    </lineage>
</organism>
<keyword evidence="1" id="KW-0472">Membrane</keyword>
<dbReference type="GeneID" id="80892836"/>
<evidence type="ECO:0000256" key="1">
    <source>
        <dbReference type="SAM" id="Phobius"/>
    </source>
</evidence>